<evidence type="ECO:0000256" key="6">
    <source>
        <dbReference type="SAM" id="MobiDB-lite"/>
    </source>
</evidence>
<dbReference type="PRINTS" id="PR00405">
    <property type="entry name" value="REVINTRACTNG"/>
</dbReference>
<evidence type="ECO:0000313" key="8">
    <source>
        <dbReference type="EMBL" id="ORZ37546.1"/>
    </source>
</evidence>
<evidence type="ECO:0000256" key="3">
    <source>
        <dbReference type="ARBA" id="ARBA00022771"/>
    </source>
</evidence>
<feature type="compositionally biased region" description="Low complexity" evidence="6">
    <location>
        <begin position="352"/>
        <end position="367"/>
    </location>
</feature>
<keyword evidence="4" id="KW-0862">Zinc</keyword>
<feature type="domain" description="Arf-GAP" evidence="7">
    <location>
        <begin position="10"/>
        <end position="128"/>
    </location>
</feature>
<keyword evidence="9" id="KW-1185">Reference proteome</keyword>
<feature type="compositionally biased region" description="Low complexity" evidence="6">
    <location>
        <begin position="258"/>
        <end position="293"/>
    </location>
</feature>
<dbReference type="FunFam" id="1.10.220.150:FF:000004">
    <property type="entry name" value="Putative ADP-ribosylation factor GTPase-activating protein 2"/>
    <property type="match status" value="1"/>
</dbReference>
<evidence type="ECO:0000256" key="4">
    <source>
        <dbReference type="ARBA" id="ARBA00022833"/>
    </source>
</evidence>
<dbReference type="Proteomes" id="UP000193411">
    <property type="component" value="Unassembled WGS sequence"/>
</dbReference>
<dbReference type="InterPro" id="IPR037278">
    <property type="entry name" value="ARFGAP/RecO"/>
</dbReference>
<keyword evidence="3 5" id="KW-0863">Zinc-finger</keyword>
<evidence type="ECO:0000256" key="5">
    <source>
        <dbReference type="PROSITE-ProRule" id="PRU00288"/>
    </source>
</evidence>
<accession>A0A1Y2HSG3</accession>
<protein>
    <recommendedName>
        <fullName evidence="7">Arf-GAP domain-containing protein</fullName>
    </recommendedName>
</protein>
<dbReference type="InterPro" id="IPR038508">
    <property type="entry name" value="ArfGAP_dom_sf"/>
</dbReference>
<dbReference type="GO" id="GO:0000139">
    <property type="term" value="C:Golgi membrane"/>
    <property type="evidence" value="ECO:0007669"/>
    <property type="project" value="GOC"/>
</dbReference>
<feature type="region of interest" description="Disordered" evidence="6">
    <location>
        <begin position="344"/>
        <end position="370"/>
    </location>
</feature>
<organism evidence="8 9">
    <name type="scientific">Catenaria anguillulae PL171</name>
    <dbReference type="NCBI Taxonomy" id="765915"/>
    <lineage>
        <taxon>Eukaryota</taxon>
        <taxon>Fungi</taxon>
        <taxon>Fungi incertae sedis</taxon>
        <taxon>Blastocladiomycota</taxon>
        <taxon>Blastocladiomycetes</taxon>
        <taxon>Blastocladiales</taxon>
        <taxon>Catenariaceae</taxon>
        <taxon>Catenaria</taxon>
    </lineage>
</organism>
<dbReference type="Pfam" id="PF01412">
    <property type="entry name" value="ArfGap"/>
    <property type="match status" value="1"/>
</dbReference>
<dbReference type="Gene3D" id="1.10.220.150">
    <property type="entry name" value="Arf GTPase activating protein"/>
    <property type="match status" value="1"/>
</dbReference>
<dbReference type="GO" id="GO:0008270">
    <property type="term" value="F:zinc ion binding"/>
    <property type="evidence" value="ECO:0007669"/>
    <property type="project" value="UniProtKB-KW"/>
</dbReference>
<keyword evidence="1" id="KW-0343">GTPase activation</keyword>
<evidence type="ECO:0000256" key="1">
    <source>
        <dbReference type="ARBA" id="ARBA00022468"/>
    </source>
</evidence>
<dbReference type="PANTHER" id="PTHR45686:SF4">
    <property type="entry name" value="ADP-RIBOSYLATION FACTOR GTPASE ACTIVATING PROTEIN 3, ISOFORM H"/>
    <property type="match status" value="1"/>
</dbReference>
<dbReference type="PROSITE" id="PS50115">
    <property type="entry name" value="ARFGAP"/>
    <property type="match status" value="1"/>
</dbReference>
<dbReference type="SMART" id="SM00105">
    <property type="entry name" value="ArfGap"/>
    <property type="match status" value="1"/>
</dbReference>
<evidence type="ECO:0000259" key="7">
    <source>
        <dbReference type="PROSITE" id="PS50115"/>
    </source>
</evidence>
<dbReference type="SUPFAM" id="SSF57863">
    <property type="entry name" value="ArfGap/RecO-like zinc finger"/>
    <property type="match status" value="1"/>
</dbReference>
<dbReference type="GO" id="GO:0048205">
    <property type="term" value="P:COPI coating of Golgi vesicle"/>
    <property type="evidence" value="ECO:0007669"/>
    <property type="project" value="TreeGrafter"/>
</dbReference>
<proteinExistence type="predicted"/>
<keyword evidence="2" id="KW-0479">Metal-binding</keyword>
<dbReference type="CDD" id="cd08831">
    <property type="entry name" value="ArfGap_ArfGap2_3_like"/>
    <property type="match status" value="1"/>
</dbReference>
<name>A0A1Y2HSG3_9FUNG</name>
<dbReference type="GO" id="GO:0005096">
    <property type="term" value="F:GTPase activator activity"/>
    <property type="evidence" value="ECO:0007669"/>
    <property type="project" value="UniProtKB-KW"/>
</dbReference>
<dbReference type="InterPro" id="IPR001164">
    <property type="entry name" value="ArfGAP_dom"/>
</dbReference>
<reference evidence="8 9" key="1">
    <citation type="submission" date="2016-07" db="EMBL/GenBank/DDBJ databases">
        <title>Pervasive Adenine N6-methylation of Active Genes in Fungi.</title>
        <authorList>
            <consortium name="DOE Joint Genome Institute"/>
            <person name="Mondo S.J."/>
            <person name="Dannebaum R.O."/>
            <person name="Kuo R.C."/>
            <person name="Labutti K."/>
            <person name="Haridas S."/>
            <person name="Kuo A."/>
            <person name="Salamov A."/>
            <person name="Ahrendt S.R."/>
            <person name="Lipzen A."/>
            <person name="Sullivan W."/>
            <person name="Andreopoulos W.B."/>
            <person name="Clum A."/>
            <person name="Lindquist E."/>
            <person name="Daum C."/>
            <person name="Ramamoorthy G.K."/>
            <person name="Gryganskyi A."/>
            <person name="Culley D."/>
            <person name="Magnuson J.K."/>
            <person name="James T.Y."/>
            <person name="O'Malley M.A."/>
            <person name="Stajich J.E."/>
            <person name="Spatafora J.W."/>
            <person name="Visel A."/>
            <person name="Grigoriev I.V."/>
        </authorList>
    </citation>
    <scope>NUCLEOTIDE SEQUENCE [LARGE SCALE GENOMIC DNA]</scope>
    <source>
        <strain evidence="8 9">PL171</strain>
    </source>
</reference>
<comment type="caution">
    <text evidence="8">The sequence shown here is derived from an EMBL/GenBank/DDBJ whole genome shotgun (WGS) entry which is preliminary data.</text>
</comment>
<dbReference type="EMBL" id="MCFL01000012">
    <property type="protein sequence ID" value="ORZ37546.1"/>
    <property type="molecule type" value="Genomic_DNA"/>
</dbReference>
<dbReference type="AlphaFoldDB" id="A0A1Y2HSG3"/>
<feature type="region of interest" description="Disordered" evidence="6">
    <location>
        <begin position="246"/>
        <end position="293"/>
    </location>
</feature>
<sequence length="419" mass="43279">MTEPTRKEIDDLFKRLKGKRANQSCFDCGATAPTWASIPLGIYLCLECSGHHRNLGVHISFVRSTVLDSWTWDQLRLMKVGGNLAAAEFFKQHGGFVGATKDINAKYSSRAAVMWKDKLKALAEDDRQRSPLSVIIDDATEPLSPTGAGNSSNADFFSAMAGAGGKPVTLMANPFAAAGSTTTPGCPAPASPFGAPTGGANPFAPRPIGLAGTRPAKSKGLGAVATTLAAIPIPAATTATITPANAFPLRPTSPIKPPTTSSAATASSSSAPPSSTSTPTPAQQQPQSVVAAQTRFSGAKSISSDMYFSRNAHQPMSDEERARLSQFQGARAISSNAYFGRPEEPAGGAGMPGAFASAGSRSSMGSGPDLTQIQESATEFARKLAQQAAQDVTALKSLASEAASKLQTALNDAQRGGGY</sequence>
<dbReference type="OrthoDB" id="983479at2759"/>
<dbReference type="STRING" id="765915.A0A1Y2HSG3"/>
<dbReference type="PANTHER" id="PTHR45686">
    <property type="entry name" value="ADP-RIBOSYLATION FACTOR GTPASE ACTIVATING PROTEIN 3, ISOFORM H-RELATED"/>
    <property type="match status" value="1"/>
</dbReference>
<gene>
    <name evidence="8" type="ORF">BCR44DRAFT_1430434</name>
</gene>
<evidence type="ECO:0000256" key="2">
    <source>
        <dbReference type="ARBA" id="ARBA00022723"/>
    </source>
</evidence>
<evidence type="ECO:0000313" key="9">
    <source>
        <dbReference type="Proteomes" id="UP000193411"/>
    </source>
</evidence>